<comment type="caution">
    <text evidence="7">The sequence shown here is derived from an EMBL/GenBank/DDBJ whole genome shotgun (WGS) entry which is preliminary data.</text>
</comment>
<evidence type="ECO:0000256" key="5">
    <source>
        <dbReference type="SAM" id="MobiDB-lite"/>
    </source>
</evidence>
<reference evidence="7" key="1">
    <citation type="submission" date="2021-06" db="EMBL/GenBank/DDBJ databases">
        <title>Parelaphostrongylus tenuis whole genome reference sequence.</title>
        <authorList>
            <person name="Garwood T.J."/>
            <person name="Larsen P.A."/>
            <person name="Fountain-Jones N.M."/>
            <person name="Garbe J.R."/>
            <person name="Macchietto M.G."/>
            <person name="Kania S.A."/>
            <person name="Gerhold R.W."/>
            <person name="Richards J.E."/>
            <person name="Wolf T.M."/>
        </authorList>
    </citation>
    <scope>NUCLEOTIDE SEQUENCE</scope>
    <source>
        <strain evidence="7">MNPRO001-30</strain>
        <tissue evidence="7">Meninges</tissue>
    </source>
</reference>
<evidence type="ECO:0000313" key="7">
    <source>
        <dbReference type="EMBL" id="KAJ1357904.1"/>
    </source>
</evidence>
<dbReference type="InterPro" id="IPR007853">
    <property type="entry name" value="Znf_DNL-typ"/>
</dbReference>
<feature type="region of interest" description="Disordered" evidence="5">
    <location>
        <begin position="1"/>
        <end position="34"/>
    </location>
</feature>
<sequence length="211" mass="23391">MLGNRTAVLDDTGGTKRRKERGWDPPNGHPTNPKKMATLNERRIASMGFDHRWAIPPVERQRFPVSSRFYSPDQAQSRLAVQFTCGVCGHRQGPNTFSRNSYEKGVVIITCDQCHNHHIIADNLGWFKDFKGRNIEEVLRNRGIAVKKGVLIESDPSSPGCLILASLSQSTSSTGCYGGELFIENCNGTSRSTCIHDWVTISCKESLVAIA</sequence>
<dbReference type="GO" id="GO:0005739">
    <property type="term" value="C:mitochondrion"/>
    <property type="evidence" value="ECO:0007669"/>
    <property type="project" value="TreeGrafter"/>
</dbReference>
<dbReference type="GO" id="GO:0051087">
    <property type="term" value="F:protein-folding chaperone binding"/>
    <property type="evidence" value="ECO:0007669"/>
    <property type="project" value="TreeGrafter"/>
</dbReference>
<keyword evidence="1" id="KW-0479">Metal-binding</keyword>
<dbReference type="Proteomes" id="UP001196413">
    <property type="component" value="Unassembled WGS sequence"/>
</dbReference>
<organism evidence="7 8">
    <name type="scientific">Parelaphostrongylus tenuis</name>
    <name type="common">Meningeal worm</name>
    <dbReference type="NCBI Taxonomy" id="148309"/>
    <lineage>
        <taxon>Eukaryota</taxon>
        <taxon>Metazoa</taxon>
        <taxon>Ecdysozoa</taxon>
        <taxon>Nematoda</taxon>
        <taxon>Chromadorea</taxon>
        <taxon>Rhabditida</taxon>
        <taxon>Rhabditina</taxon>
        <taxon>Rhabditomorpha</taxon>
        <taxon>Strongyloidea</taxon>
        <taxon>Metastrongylidae</taxon>
        <taxon>Parelaphostrongylus</taxon>
    </lineage>
</organism>
<dbReference type="Pfam" id="PF05180">
    <property type="entry name" value="zf-DNL"/>
    <property type="match status" value="1"/>
</dbReference>
<protein>
    <recommendedName>
        <fullName evidence="6">DNL-type domain-containing protein</fullName>
    </recommendedName>
</protein>
<dbReference type="EMBL" id="JAHQIW010003252">
    <property type="protein sequence ID" value="KAJ1357904.1"/>
    <property type="molecule type" value="Genomic_DNA"/>
</dbReference>
<dbReference type="InterPro" id="IPR024158">
    <property type="entry name" value="Mt_import_TIM15"/>
</dbReference>
<dbReference type="PANTHER" id="PTHR20922:SF13">
    <property type="entry name" value="DNL-TYPE ZINC FINGER PROTEIN"/>
    <property type="match status" value="1"/>
</dbReference>
<dbReference type="PROSITE" id="PS51501">
    <property type="entry name" value="ZF_DNL"/>
    <property type="match status" value="1"/>
</dbReference>
<dbReference type="AlphaFoldDB" id="A0AAD5N1N3"/>
<evidence type="ECO:0000256" key="4">
    <source>
        <dbReference type="PROSITE-ProRule" id="PRU00834"/>
    </source>
</evidence>
<evidence type="ECO:0000259" key="6">
    <source>
        <dbReference type="PROSITE" id="PS51501"/>
    </source>
</evidence>
<keyword evidence="2 4" id="KW-0863">Zinc-finger</keyword>
<keyword evidence="3" id="KW-0862">Zinc</keyword>
<evidence type="ECO:0000256" key="2">
    <source>
        <dbReference type="ARBA" id="ARBA00022771"/>
    </source>
</evidence>
<dbReference type="PANTHER" id="PTHR20922">
    <property type="entry name" value="DNL-TYPE ZINC FINGER PROTEIN"/>
    <property type="match status" value="1"/>
</dbReference>
<accession>A0AAD5N1N3</accession>
<dbReference type="GO" id="GO:0050821">
    <property type="term" value="P:protein stabilization"/>
    <property type="evidence" value="ECO:0007669"/>
    <property type="project" value="TreeGrafter"/>
</dbReference>
<dbReference type="GO" id="GO:0008270">
    <property type="term" value="F:zinc ion binding"/>
    <property type="evidence" value="ECO:0007669"/>
    <property type="project" value="UniProtKB-KW"/>
</dbReference>
<evidence type="ECO:0000256" key="1">
    <source>
        <dbReference type="ARBA" id="ARBA00022723"/>
    </source>
</evidence>
<evidence type="ECO:0000256" key="3">
    <source>
        <dbReference type="ARBA" id="ARBA00022833"/>
    </source>
</evidence>
<name>A0AAD5N1N3_PARTN</name>
<evidence type="ECO:0000313" key="8">
    <source>
        <dbReference type="Proteomes" id="UP001196413"/>
    </source>
</evidence>
<proteinExistence type="predicted"/>
<dbReference type="GO" id="GO:0006457">
    <property type="term" value="P:protein folding"/>
    <property type="evidence" value="ECO:0007669"/>
    <property type="project" value="TreeGrafter"/>
</dbReference>
<gene>
    <name evidence="7" type="ORF">KIN20_016169</name>
</gene>
<feature type="domain" description="DNL-type" evidence="6">
    <location>
        <begin position="74"/>
        <end position="171"/>
    </location>
</feature>
<keyword evidence="8" id="KW-1185">Reference proteome</keyword>
<dbReference type="GO" id="GO:0030150">
    <property type="term" value="P:protein import into mitochondrial matrix"/>
    <property type="evidence" value="ECO:0007669"/>
    <property type="project" value="TreeGrafter"/>
</dbReference>